<dbReference type="Proteomes" id="UP000177080">
    <property type="component" value="Unassembled WGS sequence"/>
</dbReference>
<dbReference type="EMBL" id="MEXN01000001">
    <property type="protein sequence ID" value="OGD04453.1"/>
    <property type="molecule type" value="Genomic_DNA"/>
</dbReference>
<dbReference type="SUPFAM" id="SSF51261">
    <property type="entry name" value="Duplicated hybrid motif"/>
    <property type="match status" value="1"/>
</dbReference>
<gene>
    <name evidence="2" type="ORF">A2989_05510</name>
</gene>
<dbReference type="InterPro" id="IPR050570">
    <property type="entry name" value="Cell_wall_metabolism_enzyme"/>
</dbReference>
<dbReference type="Gene3D" id="2.70.70.10">
    <property type="entry name" value="Glucose Permease (Domain IIA)"/>
    <property type="match status" value="1"/>
</dbReference>
<dbReference type="GO" id="GO:0004222">
    <property type="term" value="F:metalloendopeptidase activity"/>
    <property type="evidence" value="ECO:0007669"/>
    <property type="project" value="TreeGrafter"/>
</dbReference>
<organism evidence="2 3">
    <name type="scientific">Candidatus Amesbacteria bacterium RIFCSPLOWO2_01_FULL_48_25</name>
    <dbReference type="NCBI Taxonomy" id="1797259"/>
    <lineage>
        <taxon>Bacteria</taxon>
        <taxon>Candidatus Amesiibacteriota</taxon>
    </lineage>
</organism>
<evidence type="ECO:0000313" key="2">
    <source>
        <dbReference type="EMBL" id="OGD04453.1"/>
    </source>
</evidence>
<evidence type="ECO:0000259" key="1">
    <source>
        <dbReference type="Pfam" id="PF01551"/>
    </source>
</evidence>
<dbReference type="Pfam" id="PF01551">
    <property type="entry name" value="Peptidase_M23"/>
    <property type="match status" value="1"/>
</dbReference>
<dbReference type="InterPro" id="IPR011055">
    <property type="entry name" value="Dup_hybrid_motif"/>
</dbReference>
<dbReference type="CDD" id="cd12797">
    <property type="entry name" value="M23_peptidase"/>
    <property type="match status" value="1"/>
</dbReference>
<dbReference type="PANTHER" id="PTHR21666">
    <property type="entry name" value="PEPTIDASE-RELATED"/>
    <property type="match status" value="1"/>
</dbReference>
<reference evidence="2 3" key="1">
    <citation type="journal article" date="2016" name="Nat. Commun.">
        <title>Thousands of microbial genomes shed light on interconnected biogeochemical processes in an aquifer system.</title>
        <authorList>
            <person name="Anantharaman K."/>
            <person name="Brown C.T."/>
            <person name="Hug L.A."/>
            <person name="Sharon I."/>
            <person name="Castelle C.J."/>
            <person name="Probst A.J."/>
            <person name="Thomas B.C."/>
            <person name="Singh A."/>
            <person name="Wilkins M.J."/>
            <person name="Karaoz U."/>
            <person name="Brodie E.L."/>
            <person name="Williams K.H."/>
            <person name="Hubbard S.S."/>
            <person name="Banfield J.F."/>
        </authorList>
    </citation>
    <scope>NUCLEOTIDE SEQUENCE [LARGE SCALE GENOMIC DNA]</scope>
</reference>
<evidence type="ECO:0000313" key="3">
    <source>
        <dbReference type="Proteomes" id="UP000177080"/>
    </source>
</evidence>
<accession>A0A1F4ZDR3</accession>
<sequence>MAGGVEYSLPFDVAKHQVRISQGSRGPWSHFRHSPTLDLTYAVDFALPFGTEVLAARAGVVLLALLTGKWFYEGLDPEVGNNPGRNFTNQIVIEHKDGTRGYYSHLGGTPVVGGHQMVAAGEVIALSGRSGWVAKIPHIHFQVIDPDTFLSVPVAFVGYPWSLDHQTLLKSGQIWTGEETL</sequence>
<feature type="domain" description="M23ase beta-sheet core" evidence="1">
    <location>
        <begin position="41"/>
        <end position="144"/>
    </location>
</feature>
<proteinExistence type="predicted"/>
<name>A0A1F4ZDR3_9BACT</name>
<dbReference type="AlphaFoldDB" id="A0A1F4ZDR3"/>
<comment type="caution">
    <text evidence="2">The sequence shown here is derived from an EMBL/GenBank/DDBJ whole genome shotgun (WGS) entry which is preliminary data.</text>
</comment>
<dbReference type="STRING" id="1797259.A2989_05510"/>
<dbReference type="InterPro" id="IPR016047">
    <property type="entry name" value="M23ase_b-sheet_dom"/>
</dbReference>
<protein>
    <recommendedName>
        <fullName evidence="1">M23ase beta-sheet core domain-containing protein</fullName>
    </recommendedName>
</protein>
<dbReference type="PANTHER" id="PTHR21666:SF270">
    <property type="entry name" value="MUREIN HYDROLASE ACTIVATOR ENVC"/>
    <property type="match status" value="1"/>
</dbReference>